<dbReference type="InParanoid" id="A0A4S2N698"/>
<evidence type="ECO:0000256" key="1">
    <source>
        <dbReference type="ARBA" id="ARBA00004123"/>
    </source>
</evidence>
<keyword evidence="2" id="KW-0539">Nucleus</keyword>
<evidence type="ECO:0000259" key="4">
    <source>
        <dbReference type="Pfam" id="PF03178"/>
    </source>
</evidence>
<evidence type="ECO:0008006" key="9">
    <source>
        <dbReference type="Google" id="ProtNLM"/>
    </source>
</evidence>
<feature type="compositionally biased region" description="Low complexity" evidence="3">
    <location>
        <begin position="1076"/>
        <end position="1097"/>
    </location>
</feature>
<dbReference type="Pfam" id="PF10433">
    <property type="entry name" value="Beta-prop_RSE1_1st"/>
    <property type="match status" value="1"/>
</dbReference>
<protein>
    <recommendedName>
        <fullName evidence="9">Cleavage/polyadenylation specificity factor A subunit C-terminal domain-containing protein</fullName>
    </recommendedName>
</protein>
<dbReference type="SUPFAM" id="SSF69322">
    <property type="entry name" value="Tricorn protease domain 2"/>
    <property type="match status" value="1"/>
</dbReference>
<dbReference type="PANTHER" id="PTHR10644">
    <property type="entry name" value="DNA REPAIR/RNA PROCESSING CPSF FAMILY"/>
    <property type="match status" value="1"/>
</dbReference>
<proteinExistence type="predicted"/>
<dbReference type="OrthoDB" id="6109at2759"/>
<evidence type="ECO:0000256" key="3">
    <source>
        <dbReference type="SAM" id="MobiDB-lite"/>
    </source>
</evidence>
<gene>
    <name evidence="7" type="ORF">EX30DRAFT_356919</name>
</gene>
<evidence type="ECO:0000256" key="2">
    <source>
        <dbReference type="ARBA" id="ARBA00023242"/>
    </source>
</evidence>
<sequence>MPEIYTELTPPTSVSHSVTLNFTSSTASNLVVARTTLLQIFDTTTYRTELSAAASQDDPSADRRIQASADVERGEFASDLTLQRTTVEDVTKLVLVAEFPLHGEVTGLARVKREADQATDALLISFKDAKASTVVWDPNTHTIDTWTLHYYEREEFDSPVVLAEKMKAQLVVDPGNRAAVLRFGGDMLAILPVRQKGDEELELSEEVEMGGMKKDPKSEEIEDDDDWDPSAPDKEDILMKNGPTNGVTDEKKNAEGKSGSANDQEGQMEEIFHSSFVVSGEQLDEAVSHIVSLTFLHEYREPTLGILFAPKRSWTGWLEQRQDTLHYIVITLDCEQKASTPILSVAGLPYDLFQVVPMEPPIGGSLLLGANEIVHVDQAGKSTGVAVNPFYRKSTNFPGLVDQSDLCLALEGAQVVQLEGEGGDMLLIMKDGSAMIVGFKMDGRNVSGVKVTKMANHPGALVGGQVTSITSLGDKRLFVSCLEGDSRVIRWKRKGEKKKAPIRPTDAALEDADIEDMYNMLDDDADDDLYGGGGGTTDLSSARKDSVFLGGSGNTQHLSEFIAKGEYIFQTHDRLINLGPFRTITMGRPIFAADQKEKQSGVTPDLEIVTPSGPLDTPEDAGVTIIRRSISPHVVGRLDFPAGKALWTVSVRTARTTTTTETEAAGLGEQGLSAEDDYDRYLFVSKSGETQVFRVGDAFDEVRDTDFEQDGETIEVGTVGGGTRIVQVVSDQVRVYDCDLQLAQIIPMVDEETGEDGPAILKAKICGSYVVLLKIDGSVAIWKCSEKDLELHELTDHGDLKDESFASGSLYHLSNEGVIGATKETTQNGTYILSLLTDGGVLKMYDLANLNKPIFVVHHFGALPPVLTHSDTPPATRNVAREDIIEILLADIGDHVTKAAHLITRNSLDDLTIYKLISTTTGSITFTKITNPILASPRSTTGPAPSDDTAHPPLTVLPNVGGYSAVFLPGADPSLVLGSSHGLPHVHRLAGGSIRSLAPFHTASADRGFVSIDGSGTLRVSLLQPPGAEWDFSGPWSARKSYLNESIRAVTWFNPLSVYAAATNARLPFTHDTEDGAIPAPEAGEAGEENTPNPTVPTTPIFQPKINHSDLVIINPTTWSAVDRHAFAHNEVVLTLSTISLETSEHTHERRPLLAVGTGIFRGEDFSARGAIYVFEVIEVVPEPGRPETNRKLKLLVREEVKGTVSSICGVNGYLLCAQGQKIMVRGLKEDATILPVAFMDLNCYVSVAKSYQGLILLGDCLKSVWFAGFEEEPYKVMLFGKDPEELEVVAGEFLPDGRNLGVVVGDADGNLLVMQYDPEHPKSLAGQRLIRRAAFHTGHSLTSITLLPSSTNPNVYNLLITTSAGSLACLTTLSENSYRRLNFFQSHVMTSEDHPAGLNPKAFRYVPGGEGKSGEMMRTVLDGGMVRRKWRMMEVGKREEPVRKGLVDKGTVRDEMVVIGGGFDYL</sequence>
<feature type="domain" description="RSE1/DDB1/CPSF1 first beta-propeller" evidence="5">
    <location>
        <begin position="84"/>
        <end position="204"/>
    </location>
</feature>
<evidence type="ECO:0000313" key="7">
    <source>
        <dbReference type="EMBL" id="TGZ84791.1"/>
    </source>
</evidence>
<dbReference type="InterPro" id="IPR050358">
    <property type="entry name" value="RSE1/DDB1/CFT1"/>
</dbReference>
<dbReference type="Pfam" id="PF23726">
    <property type="entry name" value="Beta-prop_RSE1_2nd"/>
    <property type="match status" value="1"/>
</dbReference>
<feature type="region of interest" description="Disordered" evidence="3">
    <location>
        <begin position="1070"/>
        <end position="1097"/>
    </location>
</feature>
<feature type="domain" description="RSE1/DDB1/CPSF1 second beta-propeller" evidence="6">
    <location>
        <begin position="632"/>
        <end position="1021"/>
    </location>
</feature>
<keyword evidence="8" id="KW-1185">Reference proteome</keyword>
<dbReference type="InterPro" id="IPR018846">
    <property type="entry name" value="Beta-prop_RSE1/DDB1/CPSF1_1st"/>
</dbReference>
<comment type="subcellular location">
    <subcellularLocation>
        <location evidence="1">Nucleus</location>
    </subcellularLocation>
</comment>
<evidence type="ECO:0000313" key="8">
    <source>
        <dbReference type="Proteomes" id="UP000298138"/>
    </source>
</evidence>
<dbReference type="Proteomes" id="UP000298138">
    <property type="component" value="Unassembled WGS sequence"/>
</dbReference>
<dbReference type="FunCoup" id="A0A4S2N698">
    <property type="interactions" value="1127"/>
</dbReference>
<feature type="region of interest" description="Disordered" evidence="3">
    <location>
        <begin position="204"/>
        <end position="265"/>
    </location>
</feature>
<reference evidence="7 8" key="1">
    <citation type="submission" date="2019-04" db="EMBL/GenBank/DDBJ databases">
        <title>Comparative genomics and transcriptomics to analyze fruiting body development in filamentous ascomycetes.</title>
        <authorList>
            <consortium name="DOE Joint Genome Institute"/>
            <person name="Lutkenhaus R."/>
            <person name="Traeger S."/>
            <person name="Breuer J."/>
            <person name="Kuo A."/>
            <person name="Lipzen A."/>
            <person name="Pangilinan J."/>
            <person name="Dilworth D."/>
            <person name="Sandor L."/>
            <person name="Poggeler S."/>
            <person name="Barry K."/>
            <person name="Grigoriev I.V."/>
            <person name="Nowrousian M."/>
        </authorList>
    </citation>
    <scope>NUCLEOTIDE SEQUENCE [LARGE SCALE GENOMIC DNA]</scope>
    <source>
        <strain evidence="7 8">CBS 389.68</strain>
    </source>
</reference>
<dbReference type="InterPro" id="IPR058543">
    <property type="entry name" value="Beta-prop_RSE1/DDB1/CPSF1_2nd"/>
</dbReference>
<evidence type="ECO:0000259" key="6">
    <source>
        <dbReference type="Pfam" id="PF23726"/>
    </source>
</evidence>
<dbReference type="EMBL" id="ML220112">
    <property type="protein sequence ID" value="TGZ84791.1"/>
    <property type="molecule type" value="Genomic_DNA"/>
</dbReference>
<evidence type="ECO:0000259" key="5">
    <source>
        <dbReference type="Pfam" id="PF10433"/>
    </source>
</evidence>
<dbReference type="Gene3D" id="2.130.10.10">
    <property type="entry name" value="YVTN repeat-like/Quinoprotein amine dehydrogenase"/>
    <property type="match status" value="3"/>
</dbReference>
<dbReference type="STRING" id="341454.A0A4S2N698"/>
<dbReference type="GO" id="GO:0003676">
    <property type="term" value="F:nucleic acid binding"/>
    <property type="evidence" value="ECO:0007669"/>
    <property type="project" value="InterPro"/>
</dbReference>
<organism evidence="7 8">
    <name type="scientific">Ascodesmis nigricans</name>
    <dbReference type="NCBI Taxonomy" id="341454"/>
    <lineage>
        <taxon>Eukaryota</taxon>
        <taxon>Fungi</taxon>
        <taxon>Dikarya</taxon>
        <taxon>Ascomycota</taxon>
        <taxon>Pezizomycotina</taxon>
        <taxon>Pezizomycetes</taxon>
        <taxon>Pezizales</taxon>
        <taxon>Ascodesmidaceae</taxon>
        <taxon>Ascodesmis</taxon>
    </lineage>
</organism>
<feature type="domain" description="RSE1/DDB1/CPSF1 C-terminal" evidence="4">
    <location>
        <begin position="1109"/>
        <end position="1429"/>
    </location>
</feature>
<dbReference type="InterPro" id="IPR004871">
    <property type="entry name" value="RSE1/DDB1/CPSF1_C"/>
</dbReference>
<dbReference type="GO" id="GO:0005634">
    <property type="term" value="C:nucleus"/>
    <property type="evidence" value="ECO:0007669"/>
    <property type="project" value="UniProtKB-SubCell"/>
</dbReference>
<name>A0A4S2N698_9PEZI</name>
<dbReference type="Pfam" id="PF03178">
    <property type="entry name" value="CPSF_A"/>
    <property type="match status" value="1"/>
</dbReference>
<accession>A0A4S2N698</accession>
<dbReference type="InterPro" id="IPR015943">
    <property type="entry name" value="WD40/YVTN_repeat-like_dom_sf"/>
</dbReference>